<dbReference type="FunFam" id="4.10.1000.10:FF:000002">
    <property type="entry name" value="Zinc finger protein 36, C3H1 type-like 1"/>
    <property type="match status" value="1"/>
</dbReference>
<feature type="zinc finger region" description="C3H1-type" evidence="5">
    <location>
        <begin position="215"/>
        <end position="243"/>
    </location>
</feature>
<feature type="domain" description="C3H1-type" evidence="7">
    <location>
        <begin position="253"/>
        <end position="281"/>
    </location>
</feature>
<feature type="zinc finger region" description="C3H1-type" evidence="5">
    <location>
        <begin position="253"/>
        <end position="281"/>
    </location>
</feature>
<dbReference type="Gene3D" id="4.10.1000.10">
    <property type="entry name" value="Zinc finger, CCCH-type"/>
    <property type="match status" value="2"/>
</dbReference>
<organism evidence="8 9">
    <name type="scientific">Hamiltosporidium magnivora</name>
    <dbReference type="NCBI Taxonomy" id="148818"/>
    <lineage>
        <taxon>Eukaryota</taxon>
        <taxon>Fungi</taxon>
        <taxon>Fungi incertae sedis</taxon>
        <taxon>Microsporidia</taxon>
        <taxon>Dubosqiidae</taxon>
        <taxon>Hamiltosporidium</taxon>
    </lineage>
</organism>
<evidence type="ECO:0000313" key="8">
    <source>
        <dbReference type="EMBL" id="TBU01563.1"/>
    </source>
</evidence>
<dbReference type="InterPro" id="IPR000571">
    <property type="entry name" value="Znf_CCCH"/>
</dbReference>
<feature type="domain" description="C3H1-type" evidence="7">
    <location>
        <begin position="215"/>
        <end position="243"/>
    </location>
</feature>
<dbReference type="PANTHER" id="PTHR12547">
    <property type="entry name" value="CCCH ZINC FINGER/TIS11-RELATED"/>
    <property type="match status" value="1"/>
</dbReference>
<keyword evidence="1 5" id="KW-0479">Metal-binding</keyword>
<evidence type="ECO:0000256" key="6">
    <source>
        <dbReference type="SAM" id="MobiDB-lite"/>
    </source>
</evidence>
<dbReference type="VEuPathDB" id="MicrosporidiaDB:CWI36_0026p0010"/>
<proteinExistence type="predicted"/>
<keyword evidence="3 5" id="KW-0863">Zinc-finger</keyword>
<gene>
    <name evidence="8" type="ORF">CWI39_1357p0010</name>
</gene>
<dbReference type="SMART" id="SM00356">
    <property type="entry name" value="ZnF_C3H1"/>
    <property type="match status" value="2"/>
</dbReference>
<evidence type="ECO:0000313" key="9">
    <source>
        <dbReference type="Proteomes" id="UP000293045"/>
    </source>
</evidence>
<dbReference type="FunFam" id="4.10.1000.10:FF:000001">
    <property type="entry name" value="zinc finger CCCH domain-containing protein 15-like"/>
    <property type="match status" value="1"/>
</dbReference>
<dbReference type="PANTHER" id="PTHR12547:SF18">
    <property type="entry name" value="PROTEIN TIS11"/>
    <property type="match status" value="1"/>
</dbReference>
<dbReference type="PROSITE" id="PS50103">
    <property type="entry name" value="ZF_C3H1"/>
    <property type="match status" value="2"/>
</dbReference>
<dbReference type="Pfam" id="PF00642">
    <property type="entry name" value="zf-CCCH"/>
    <property type="match status" value="2"/>
</dbReference>
<dbReference type="InterPro" id="IPR036855">
    <property type="entry name" value="Znf_CCCH_sf"/>
</dbReference>
<name>A0A4Q9L2A6_9MICR</name>
<evidence type="ECO:0000256" key="4">
    <source>
        <dbReference type="ARBA" id="ARBA00022833"/>
    </source>
</evidence>
<evidence type="ECO:0000259" key="7">
    <source>
        <dbReference type="PROSITE" id="PS50103"/>
    </source>
</evidence>
<dbReference type="AlphaFoldDB" id="A0A4Q9L2A6"/>
<evidence type="ECO:0000256" key="3">
    <source>
        <dbReference type="ARBA" id="ARBA00022771"/>
    </source>
</evidence>
<keyword evidence="2" id="KW-0677">Repeat</keyword>
<accession>A0A4Q9L2A6</accession>
<evidence type="ECO:0000256" key="2">
    <source>
        <dbReference type="ARBA" id="ARBA00022737"/>
    </source>
</evidence>
<dbReference type="EMBL" id="PIXR01001357">
    <property type="protein sequence ID" value="TBU01563.1"/>
    <property type="molecule type" value="Genomic_DNA"/>
</dbReference>
<comment type="caution">
    <text evidence="8">The sequence shown here is derived from an EMBL/GenBank/DDBJ whole genome shotgun (WGS) entry which is preliminary data.</text>
</comment>
<dbReference type="Proteomes" id="UP000293045">
    <property type="component" value="Unassembled WGS sequence"/>
</dbReference>
<sequence>MAGHNSDINKVLSNIELQERYSNSNETYNSKDSININKELVIKELPNKERINIRSNYIMNKDMIDGKNIINSKVLNEQSKVGGLPNTLFEVKNNFEVKKFIKDANTNNLYESNQNYNLSDVNNKCDNKSESDIYRIINNFTMEYNKSKEDKVLIRNFIKNNKFEEIMNTQDLENNYFTNIYEKDLLNILKSKYEINCTNIEGISDSYFIKKRINLYKTEMCRSFEETVFCKYSERCQFAHSKSELRSIQRHPRYKTETCRTFWEEGTCPYGKRCCFIHMENKSLNKKGESDLKETDNENCDLNTDKDYKEKESNIPDTISNVHKINSEYNIEATESILSSLERNHESISKFCLSKKNEGIKDDNFVAIDNSVSSNSTEIQNSLENQIESFETFGIDINDNEIPDTFLNEIEIKNIKDNSISFGKTQNNNTLSESLDKNESIETSDNQYNETKLSSNIDLQNIKPFHFTNDADIWLNGIPSLCFIKTRNRRYHGVSLQPKAPGEPVMPICDEEVAEFVLKHLKL</sequence>
<feature type="region of interest" description="Disordered" evidence="6">
    <location>
        <begin position="426"/>
        <end position="447"/>
    </location>
</feature>
<dbReference type="GO" id="GO:0008270">
    <property type="term" value="F:zinc ion binding"/>
    <property type="evidence" value="ECO:0007669"/>
    <property type="project" value="UniProtKB-KW"/>
</dbReference>
<reference evidence="8 9" key="1">
    <citation type="submission" date="2017-12" db="EMBL/GenBank/DDBJ databases">
        <authorList>
            <person name="Pombert J.-F."/>
            <person name="Haag K.L."/>
            <person name="Ebert D."/>
        </authorList>
    </citation>
    <scope>NUCLEOTIDE SEQUENCE [LARGE SCALE GENOMIC DNA]</scope>
    <source>
        <strain evidence="8">IL-BN-2</strain>
    </source>
</reference>
<dbReference type="VEuPathDB" id="MicrosporidiaDB:CWI39_1357p0010"/>
<protein>
    <recommendedName>
        <fullName evidence="7">C3H1-type domain-containing protein</fullName>
    </recommendedName>
</protein>
<dbReference type="SUPFAM" id="SSF90229">
    <property type="entry name" value="CCCH zinc finger"/>
    <property type="match status" value="2"/>
</dbReference>
<dbReference type="GO" id="GO:0003729">
    <property type="term" value="F:mRNA binding"/>
    <property type="evidence" value="ECO:0007669"/>
    <property type="project" value="InterPro"/>
</dbReference>
<evidence type="ECO:0000256" key="5">
    <source>
        <dbReference type="PROSITE-ProRule" id="PRU00723"/>
    </source>
</evidence>
<dbReference type="InterPro" id="IPR045877">
    <property type="entry name" value="ZFP36-like"/>
</dbReference>
<keyword evidence="4 5" id="KW-0862">Zinc</keyword>
<evidence type="ECO:0000256" key="1">
    <source>
        <dbReference type="ARBA" id="ARBA00022723"/>
    </source>
</evidence>